<sequence length="43" mass="4591">MILGALALILVIGNAVAYYAAPCGWLKHMPAKSAPLRCFMEGK</sequence>
<accession>A0A2H5BLE1</accession>
<evidence type="ECO:0000313" key="2">
    <source>
        <dbReference type="Proteomes" id="UP000241350"/>
    </source>
</evidence>
<dbReference type="Proteomes" id="UP000241350">
    <property type="component" value="Segment"/>
</dbReference>
<reference evidence="1 2" key="1">
    <citation type="submission" date="2017-11" db="EMBL/GenBank/DDBJ databases">
        <authorList>
            <person name="Mikolon A."/>
            <person name="Lin K.X."/>
            <person name="Rigg S.J."/>
            <person name="Wilson J.M."/>
            <person name="Nayek S."/>
            <person name="Hughes L.E."/>
            <person name="Garlena R.A."/>
            <person name="Russell D.A."/>
            <person name="Pope W.H."/>
            <person name="Jacobs-Sera D."/>
            <person name="Hendrix R.W."/>
            <person name="Hatfull G.F."/>
        </authorList>
    </citation>
    <scope>NUCLEOTIDE SEQUENCE [LARGE SCALE GENOMIC DNA]</scope>
</reference>
<evidence type="ECO:0000313" key="1">
    <source>
        <dbReference type="EMBL" id="AUG87101.1"/>
    </source>
</evidence>
<organism evidence="1 2">
    <name type="scientific">Streptomyces phage AbbeyMikolon</name>
    <dbReference type="NCBI Taxonomy" id="2059880"/>
    <lineage>
        <taxon>Viruses</taxon>
        <taxon>Duplodnaviria</taxon>
        <taxon>Heunggongvirae</taxon>
        <taxon>Uroviricota</taxon>
        <taxon>Caudoviricetes</taxon>
        <taxon>Abbeymikolonvirus</taxon>
        <taxon>Abbeymikolonvirus abbeymikolon</taxon>
    </lineage>
</organism>
<dbReference type="EMBL" id="MG593800">
    <property type="protein sequence ID" value="AUG87101.1"/>
    <property type="molecule type" value="Genomic_DNA"/>
</dbReference>
<proteinExistence type="predicted"/>
<name>A0A2H5BLE1_9CAUD</name>
<keyword evidence="2" id="KW-1185">Reference proteome</keyword>
<gene>
    <name evidence="1" type="ORF">SEA_ABBEYMIKOLON_29</name>
</gene>
<protein>
    <submittedName>
        <fullName evidence="1">Uncharacterized protein</fullName>
    </submittedName>
</protein>